<dbReference type="Pfam" id="PF20398">
    <property type="entry name" value="DUF6691"/>
    <property type="match status" value="1"/>
</dbReference>
<protein>
    <submittedName>
        <fullName evidence="2">Membrane protein</fullName>
    </submittedName>
</protein>
<organism evidence="2 3">
    <name type="scientific">Methylobacterium indicum</name>
    <dbReference type="NCBI Taxonomy" id="1775910"/>
    <lineage>
        <taxon>Bacteria</taxon>
        <taxon>Pseudomonadati</taxon>
        <taxon>Pseudomonadota</taxon>
        <taxon>Alphaproteobacteria</taxon>
        <taxon>Hyphomicrobiales</taxon>
        <taxon>Methylobacteriaceae</taxon>
        <taxon>Methylobacterium</taxon>
    </lineage>
</organism>
<reference evidence="2" key="1">
    <citation type="submission" date="2020-11" db="EMBL/GenBank/DDBJ databases">
        <title>Complete genome sequence of a novel pathogenic Methylobacterium strain isolated from rice in Vietnam.</title>
        <authorList>
            <person name="Lai K."/>
            <person name="Okazaki S."/>
            <person name="Higashi K."/>
            <person name="Mori H."/>
            <person name="Toyoda A."/>
            <person name="Kurokawa K."/>
        </authorList>
    </citation>
    <scope>NUCLEOTIDE SEQUENCE</scope>
    <source>
        <strain evidence="2">VL1</strain>
    </source>
</reference>
<proteinExistence type="predicted"/>
<dbReference type="KEGG" id="mind:mvi_41580"/>
<keyword evidence="1" id="KW-0812">Transmembrane</keyword>
<accession>A0A8H9C6Y1</accession>
<dbReference type="RefSeq" id="WP_207178650.1">
    <property type="nucleotide sequence ID" value="NZ_AP024145.1"/>
</dbReference>
<dbReference type="Proteomes" id="UP000663508">
    <property type="component" value="Chromosome"/>
</dbReference>
<dbReference type="InterPro" id="IPR046513">
    <property type="entry name" value="DUF6691"/>
</dbReference>
<keyword evidence="1" id="KW-0472">Membrane</keyword>
<keyword evidence="1" id="KW-1133">Transmembrane helix</keyword>
<evidence type="ECO:0000256" key="1">
    <source>
        <dbReference type="SAM" id="Phobius"/>
    </source>
</evidence>
<dbReference type="EMBL" id="AP024145">
    <property type="protein sequence ID" value="BCM85697.1"/>
    <property type="molecule type" value="Genomic_DNA"/>
</dbReference>
<feature type="transmembrane region" description="Helical" evidence="1">
    <location>
        <begin position="109"/>
        <end position="132"/>
    </location>
</feature>
<gene>
    <name evidence="2" type="ORF">mvi_41580</name>
</gene>
<dbReference type="AlphaFoldDB" id="A0A8H9C6Y1"/>
<evidence type="ECO:0000313" key="3">
    <source>
        <dbReference type="Proteomes" id="UP000663508"/>
    </source>
</evidence>
<evidence type="ECO:0000313" key="2">
    <source>
        <dbReference type="EMBL" id="BCM85697.1"/>
    </source>
</evidence>
<feature type="transmembrane region" description="Helical" evidence="1">
    <location>
        <begin position="45"/>
        <end position="62"/>
    </location>
</feature>
<sequence length="151" mass="15266">MSALRLLAAVASGLLFGLGLALSGMMDPRKVLGFLDLAGAWDPSLAFVLAGAVGVSALGTLARTRMAHPVLAARFAVPENRRVDARLLAGAALFGIGWGLAGFCPGPALAGLVLGLPAVAVFVAAMLAGMGLHRLTMERRPGADRGARPAA</sequence>
<feature type="transmembrane region" description="Helical" evidence="1">
    <location>
        <begin position="83"/>
        <end position="103"/>
    </location>
</feature>
<name>A0A8H9C6Y1_9HYPH</name>